<feature type="domain" description="Amidohydrolase-related" evidence="1">
    <location>
        <begin position="54"/>
        <end position="392"/>
    </location>
</feature>
<sequence length="396" mass="44245">MILLKNCRLIPELTEGYDKQQADVVIDDEKILRITEPGEIKDFDGSIIDVAGSTLLPGFFDLHAHLYLSELNLLLIDNKSTVDTVFDTYAFSREYLRQGYTTIRDAGCRDNVTRGLMKAQKKGIINVPDIISSGHAITPTEGGNDEYKTMYAVADGPEEFRKAARQQFEAGNDVIKVMITGAFLNESGDPGQTIVTEEELRALVQVAEMKNSYVMGHAHGADGIKLGIRCGLRTIEHCCFIDDEAIEMFKNTDKCFMIPTGTVSIASIDDVDNLQEGAAEKSTKYEEIEKACVNKAYRAGLKMGFGSDADYANFSKKPGMEFIARTDWYDFEYKDILLQATKYSAEIAGMDDRKGTVKVGKNSELVVVEGNPDEDIYVMKKRPRYVFFRGEVIENR</sequence>
<dbReference type="GO" id="GO:0016810">
    <property type="term" value="F:hydrolase activity, acting on carbon-nitrogen (but not peptide) bonds"/>
    <property type="evidence" value="ECO:0007669"/>
    <property type="project" value="InterPro"/>
</dbReference>
<dbReference type="Pfam" id="PF01979">
    <property type="entry name" value="Amidohydro_1"/>
    <property type="match status" value="1"/>
</dbReference>
<dbReference type="Proteomes" id="UP000824091">
    <property type="component" value="Unassembled WGS sequence"/>
</dbReference>
<dbReference type="Gene3D" id="2.30.40.10">
    <property type="entry name" value="Urease, subunit C, domain 1"/>
    <property type="match status" value="1"/>
</dbReference>
<dbReference type="PANTHER" id="PTHR43135:SF3">
    <property type="entry name" value="ALPHA-D-RIBOSE 1-METHYLPHOSPHONATE 5-TRIPHOSPHATE DIPHOSPHATASE"/>
    <property type="match status" value="1"/>
</dbReference>
<dbReference type="SUPFAM" id="SSF51556">
    <property type="entry name" value="Metallo-dependent hydrolases"/>
    <property type="match status" value="1"/>
</dbReference>
<dbReference type="Gene3D" id="3.20.20.140">
    <property type="entry name" value="Metal-dependent hydrolases"/>
    <property type="match status" value="1"/>
</dbReference>
<dbReference type="PANTHER" id="PTHR43135">
    <property type="entry name" value="ALPHA-D-RIBOSE 1-METHYLPHOSPHONATE 5-TRIPHOSPHATE DIPHOSPHATASE"/>
    <property type="match status" value="1"/>
</dbReference>
<evidence type="ECO:0000259" key="1">
    <source>
        <dbReference type="Pfam" id="PF01979"/>
    </source>
</evidence>
<dbReference type="InterPro" id="IPR006680">
    <property type="entry name" value="Amidohydro-rel"/>
</dbReference>
<comment type="caution">
    <text evidence="2">The sequence shown here is derived from an EMBL/GenBank/DDBJ whole genome shotgun (WGS) entry which is preliminary data.</text>
</comment>
<accession>A0A9D1I3W5</accession>
<reference evidence="2" key="2">
    <citation type="journal article" date="2021" name="PeerJ">
        <title>Extensive microbial diversity within the chicken gut microbiome revealed by metagenomics and culture.</title>
        <authorList>
            <person name="Gilroy R."/>
            <person name="Ravi A."/>
            <person name="Getino M."/>
            <person name="Pursley I."/>
            <person name="Horton D.L."/>
            <person name="Alikhan N.F."/>
            <person name="Baker D."/>
            <person name="Gharbi K."/>
            <person name="Hall N."/>
            <person name="Watson M."/>
            <person name="Adriaenssens E.M."/>
            <person name="Foster-Nyarko E."/>
            <person name="Jarju S."/>
            <person name="Secka A."/>
            <person name="Antonio M."/>
            <person name="Oren A."/>
            <person name="Chaudhuri R.R."/>
            <person name="La Ragione R."/>
            <person name="Hildebrand F."/>
            <person name="Pallen M.J."/>
        </authorList>
    </citation>
    <scope>NUCLEOTIDE SEQUENCE</scope>
    <source>
        <strain evidence="2">11300</strain>
    </source>
</reference>
<name>A0A9D1I3W5_9FIRM</name>
<organism evidence="2 3">
    <name type="scientific">Candidatus Fimisoma avicola</name>
    <dbReference type="NCBI Taxonomy" id="2840826"/>
    <lineage>
        <taxon>Bacteria</taxon>
        <taxon>Bacillati</taxon>
        <taxon>Bacillota</taxon>
        <taxon>Clostridia</taxon>
        <taxon>Eubacteriales</taxon>
        <taxon>Candidatus Fimisoma</taxon>
    </lineage>
</organism>
<proteinExistence type="predicted"/>
<dbReference type="InterPro" id="IPR011059">
    <property type="entry name" value="Metal-dep_hydrolase_composite"/>
</dbReference>
<dbReference type="EMBL" id="DVMO01000055">
    <property type="protein sequence ID" value="HIU27482.1"/>
    <property type="molecule type" value="Genomic_DNA"/>
</dbReference>
<evidence type="ECO:0000313" key="3">
    <source>
        <dbReference type="Proteomes" id="UP000824091"/>
    </source>
</evidence>
<dbReference type="SUPFAM" id="SSF51338">
    <property type="entry name" value="Composite domain of metallo-dependent hydrolases"/>
    <property type="match status" value="1"/>
</dbReference>
<evidence type="ECO:0000313" key="2">
    <source>
        <dbReference type="EMBL" id="HIU27482.1"/>
    </source>
</evidence>
<dbReference type="InterPro" id="IPR032466">
    <property type="entry name" value="Metal_Hydrolase"/>
</dbReference>
<dbReference type="AlphaFoldDB" id="A0A9D1I3W5"/>
<dbReference type="InterPro" id="IPR051781">
    <property type="entry name" value="Metallo-dep_Hydrolase"/>
</dbReference>
<reference evidence="2" key="1">
    <citation type="submission" date="2020-10" db="EMBL/GenBank/DDBJ databases">
        <authorList>
            <person name="Gilroy R."/>
        </authorList>
    </citation>
    <scope>NUCLEOTIDE SEQUENCE</scope>
    <source>
        <strain evidence="2">11300</strain>
    </source>
</reference>
<gene>
    <name evidence="2" type="ORF">IAD16_03730</name>
</gene>
<protein>
    <submittedName>
        <fullName evidence="2">Amidohydrolase family protein</fullName>
    </submittedName>
</protein>